<keyword evidence="1" id="KW-0812">Transmembrane</keyword>
<evidence type="ECO:0000313" key="3">
    <source>
        <dbReference type="Proteomes" id="UP000228934"/>
    </source>
</evidence>
<gene>
    <name evidence="2" type="ORF">AB205_0178540</name>
</gene>
<evidence type="ECO:0000256" key="1">
    <source>
        <dbReference type="SAM" id="Phobius"/>
    </source>
</evidence>
<feature type="transmembrane region" description="Helical" evidence="1">
    <location>
        <begin position="66"/>
        <end position="85"/>
    </location>
</feature>
<organism evidence="2 3">
    <name type="scientific">Aquarana catesbeiana</name>
    <name type="common">American bullfrog</name>
    <name type="synonym">Rana catesbeiana</name>
    <dbReference type="NCBI Taxonomy" id="8400"/>
    <lineage>
        <taxon>Eukaryota</taxon>
        <taxon>Metazoa</taxon>
        <taxon>Chordata</taxon>
        <taxon>Craniata</taxon>
        <taxon>Vertebrata</taxon>
        <taxon>Euteleostomi</taxon>
        <taxon>Amphibia</taxon>
        <taxon>Batrachia</taxon>
        <taxon>Anura</taxon>
        <taxon>Neobatrachia</taxon>
        <taxon>Ranoidea</taxon>
        <taxon>Ranidae</taxon>
        <taxon>Aquarana</taxon>
    </lineage>
</organism>
<keyword evidence="1" id="KW-1133">Transmembrane helix</keyword>
<dbReference type="Proteomes" id="UP000228934">
    <property type="component" value="Unassembled WGS sequence"/>
</dbReference>
<accession>A0A2G9RWC0</accession>
<name>A0A2G9RWC0_AQUCT</name>
<keyword evidence="1" id="KW-0472">Membrane</keyword>
<dbReference type="AlphaFoldDB" id="A0A2G9RWC0"/>
<proteinExistence type="predicted"/>
<sequence length="94" mass="10865">MYLFCVCNPFIRIMLVCERNKGTAHTKHVHCSPMMGDSKCWLEPFLIPNCEHLQILLFYMGDITSTVINMLNFVSSCYILVLMFLKTLLSSQIL</sequence>
<protein>
    <submittedName>
        <fullName evidence="2">Uncharacterized protein</fullName>
    </submittedName>
</protein>
<dbReference type="EMBL" id="KV933043">
    <property type="protein sequence ID" value="PIO32134.1"/>
    <property type="molecule type" value="Genomic_DNA"/>
</dbReference>
<evidence type="ECO:0000313" key="2">
    <source>
        <dbReference type="EMBL" id="PIO32134.1"/>
    </source>
</evidence>
<reference evidence="3" key="1">
    <citation type="journal article" date="2017" name="Nat. Commun.">
        <title>The North American bullfrog draft genome provides insight into hormonal regulation of long noncoding RNA.</title>
        <authorList>
            <person name="Hammond S.A."/>
            <person name="Warren R.L."/>
            <person name="Vandervalk B.P."/>
            <person name="Kucuk E."/>
            <person name="Khan H."/>
            <person name="Gibb E.A."/>
            <person name="Pandoh P."/>
            <person name="Kirk H."/>
            <person name="Zhao Y."/>
            <person name="Jones M."/>
            <person name="Mungall A.J."/>
            <person name="Coope R."/>
            <person name="Pleasance S."/>
            <person name="Moore R.A."/>
            <person name="Holt R.A."/>
            <person name="Round J.M."/>
            <person name="Ohora S."/>
            <person name="Walle B.V."/>
            <person name="Veldhoen N."/>
            <person name="Helbing C.C."/>
            <person name="Birol I."/>
        </authorList>
    </citation>
    <scope>NUCLEOTIDE SEQUENCE [LARGE SCALE GENOMIC DNA]</scope>
</reference>
<keyword evidence="3" id="KW-1185">Reference proteome</keyword>